<dbReference type="NCBIfam" id="TIGR00176">
    <property type="entry name" value="mobB"/>
    <property type="match status" value="1"/>
</dbReference>
<evidence type="ECO:0000259" key="1">
    <source>
        <dbReference type="Pfam" id="PF03205"/>
    </source>
</evidence>
<protein>
    <submittedName>
        <fullName evidence="2">Molybdopterin-guanine dinucleotide biosynthesis protein B</fullName>
    </submittedName>
</protein>
<dbReference type="PANTHER" id="PTHR40072">
    <property type="entry name" value="MOLYBDOPTERIN-GUANINE DINUCLEOTIDE BIOSYNTHESIS ADAPTER PROTEIN-RELATED"/>
    <property type="match status" value="1"/>
</dbReference>
<dbReference type="InterPro" id="IPR052539">
    <property type="entry name" value="MGD_biosynthesis_adapter"/>
</dbReference>
<accession>A0ABU0YUC5</accession>
<feature type="domain" description="Molybdopterin-guanine dinucleotide biosynthesis protein B (MobB)" evidence="1">
    <location>
        <begin position="3"/>
        <end position="134"/>
    </location>
</feature>
<keyword evidence="3" id="KW-1185">Reference proteome</keyword>
<evidence type="ECO:0000313" key="3">
    <source>
        <dbReference type="Proteomes" id="UP001230156"/>
    </source>
</evidence>
<gene>
    <name evidence="2" type="primary">mobB</name>
    <name evidence="2" type="ORF">Q8A70_26785</name>
</gene>
<reference evidence="3" key="1">
    <citation type="submission" date="2023-08" db="EMBL/GenBank/DDBJ databases">
        <title>Rhodospirillaceae gen. nov., a novel taxon isolated from the Yangtze River Yuezi River estuary sludge.</title>
        <authorList>
            <person name="Ruan L."/>
        </authorList>
    </citation>
    <scope>NUCLEOTIDE SEQUENCE [LARGE SCALE GENOMIC DNA]</scope>
    <source>
        <strain evidence="3">R-7</strain>
    </source>
</reference>
<dbReference type="InterPro" id="IPR027417">
    <property type="entry name" value="P-loop_NTPase"/>
</dbReference>
<dbReference type="EMBL" id="JAUYVI010000010">
    <property type="protein sequence ID" value="MDQ7251320.1"/>
    <property type="molecule type" value="Genomic_DNA"/>
</dbReference>
<dbReference type="Gene3D" id="3.40.50.300">
    <property type="entry name" value="P-loop containing nucleotide triphosphate hydrolases"/>
    <property type="match status" value="1"/>
</dbReference>
<proteinExistence type="predicted"/>
<dbReference type="SUPFAM" id="SSF52540">
    <property type="entry name" value="P-loop containing nucleoside triphosphate hydrolases"/>
    <property type="match status" value="1"/>
</dbReference>
<dbReference type="RefSeq" id="WP_379961576.1">
    <property type="nucleotide sequence ID" value="NZ_JAUYVI010000010.1"/>
</dbReference>
<dbReference type="PANTHER" id="PTHR40072:SF1">
    <property type="entry name" value="MOLYBDOPTERIN-GUANINE DINUCLEOTIDE BIOSYNTHESIS ADAPTER PROTEIN"/>
    <property type="match status" value="1"/>
</dbReference>
<dbReference type="Pfam" id="PF03205">
    <property type="entry name" value="MobB"/>
    <property type="match status" value="1"/>
</dbReference>
<dbReference type="InterPro" id="IPR004435">
    <property type="entry name" value="MobB_dom"/>
</dbReference>
<dbReference type="CDD" id="cd03116">
    <property type="entry name" value="MobB"/>
    <property type="match status" value="1"/>
</dbReference>
<comment type="caution">
    <text evidence="2">The sequence shown here is derived from an EMBL/GenBank/DDBJ whole genome shotgun (WGS) entry which is preliminary data.</text>
</comment>
<organism evidence="2 3">
    <name type="scientific">Dongia sedimenti</name>
    <dbReference type="NCBI Taxonomy" id="3064282"/>
    <lineage>
        <taxon>Bacteria</taxon>
        <taxon>Pseudomonadati</taxon>
        <taxon>Pseudomonadota</taxon>
        <taxon>Alphaproteobacteria</taxon>
        <taxon>Rhodospirillales</taxon>
        <taxon>Dongiaceae</taxon>
        <taxon>Dongia</taxon>
    </lineage>
</organism>
<name>A0ABU0YUC5_9PROT</name>
<dbReference type="Proteomes" id="UP001230156">
    <property type="component" value="Unassembled WGS sequence"/>
</dbReference>
<sequence>MKVLGLAGWSGAGKTTLLAKLIPELIRRGISVSTMKHAHHAFDVDTPGKDSYVHREAGATEVLVASGQRWALMHEHRGSPEPDSKALMRHMSEVDLLLVEGFKREDHDKLEIYREANGKPLLAAEDSHIVAILVDGPAPDSQIARRLPLIDLNDIGAIADFVMRHCGFAGR</sequence>
<evidence type="ECO:0000313" key="2">
    <source>
        <dbReference type="EMBL" id="MDQ7251320.1"/>
    </source>
</evidence>